<dbReference type="Proteomes" id="UP000198914">
    <property type="component" value="Unassembled WGS sequence"/>
</dbReference>
<gene>
    <name evidence="2" type="ORF">SAMN05444004_103183</name>
</gene>
<keyword evidence="3" id="KW-1185">Reference proteome</keyword>
<protein>
    <recommendedName>
        <fullName evidence="4">DUF1440 domain-containing protein</fullName>
    </recommendedName>
</protein>
<accession>A0A1H3MUU9</accession>
<dbReference type="STRING" id="1244108.SAMN05444004_103183"/>
<dbReference type="RefSeq" id="WP_092643509.1">
    <property type="nucleotide sequence ID" value="NZ_FNPX01000003.1"/>
</dbReference>
<dbReference type="AlphaFoldDB" id="A0A1H3MUU9"/>
<keyword evidence="1" id="KW-0812">Transmembrane</keyword>
<name>A0A1H3MUU9_9RHOB</name>
<feature type="transmembrane region" description="Helical" evidence="1">
    <location>
        <begin position="65"/>
        <end position="82"/>
    </location>
</feature>
<evidence type="ECO:0000313" key="2">
    <source>
        <dbReference type="EMBL" id="SDY80477.1"/>
    </source>
</evidence>
<proteinExistence type="predicted"/>
<evidence type="ECO:0008006" key="4">
    <source>
        <dbReference type="Google" id="ProtNLM"/>
    </source>
</evidence>
<organism evidence="2 3">
    <name type="scientific">Jannaschia faecimaris</name>
    <dbReference type="NCBI Taxonomy" id="1244108"/>
    <lineage>
        <taxon>Bacteria</taxon>
        <taxon>Pseudomonadati</taxon>
        <taxon>Pseudomonadota</taxon>
        <taxon>Alphaproteobacteria</taxon>
        <taxon>Rhodobacterales</taxon>
        <taxon>Roseobacteraceae</taxon>
        <taxon>Jannaschia</taxon>
    </lineage>
</organism>
<feature type="transmembrane region" description="Helical" evidence="1">
    <location>
        <begin position="125"/>
        <end position="147"/>
    </location>
</feature>
<evidence type="ECO:0000313" key="3">
    <source>
        <dbReference type="Proteomes" id="UP000198914"/>
    </source>
</evidence>
<evidence type="ECO:0000256" key="1">
    <source>
        <dbReference type="SAM" id="Phobius"/>
    </source>
</evidence>
<feature type="transmembrane region" description="Helical" evidence="1">
    <location>
        <begin position="12"/>
        <end position="29"/>
    </location>
</feature>
<dbReference type="OrthoDB" id="7347542at2"/>
<sequence length="164" mass="17150">MTPTRSLPDLAWTVLIAGALATIAFDLFGKGLSPLLGFAKLAPVPLAQSALTVIFGGAPSGAADVLHILTGLIAYPLGYILIARPIAARVTPWLHWSLVAVAYGVGLWIFALYVMAHLVAGNPPFLGFTGITWVALWGHILFAYVAVGVIERRLPQGAAAPVGT</sequence>
<feature type="transmembrane region" description="Helical" evidence="1">
    <location>
        <begin position="94"/>
        <end position="119"/>
    </location>
</feature>
<keyword evidence="1" id="KW-0472">Membrane</keyword>
<keyword evidence="1" id="KW-1133">Transmembrane helix</keyword>
<reference evidence="3" key="1">
    <citation type="submission" date="2016-10" db="EMBL/GenBank/DDBJ databases">
        <authorList>
            <person name="Varghese N."/>
            <person name="Submissions S."/>
        </authorList>
    </citation>
    <scope>NUCLEOTIDE SEQUENCE [LARGE SCALE GENOMIC DNA]</scope>
    <source>
        <strain evidence="3">DSM 100420</strain>
    </source>
</reference>
<dbReference type="EMBL" id="FNPX01000003">
    <property type="protein sequence ID" value="SDY80477.1"/>
    <property type="molecule type" value="Genomic_DNA"/>
</dbReference>